<organism evidence="5">
    <name type="scientific">Aphanomyces invadans</name>
    <dbReference type="NCBI Taxonomy" id="157072"/>
    <lineage>
        <taxon>Eukaryota</taxon>
        <taxon>Sar</taxon>
        <taxon>Stramenopiles</taxon>
        <taxon>Oomycota</taxon>
        <taxon>Saprolegniomycetes</taxon>
        <taxon>Saprolegniales</taxon>
        <taxon>Verrucalvaceae</taxon>
        <taxon>Aphanomyces</taxon>
    </lineage>
</organism>
<dbReference type="EMBL" id="KI913976">
    <property type="protein sequence ID" value="ETV96628.1"/>
    <property type="molecule type" value="Genomic_DNA"/>
</dbReference>
<dbReference type="SUPFAM" id="SSF48439">
    <property type="entry name" value="Protein prenylyltransferase"/>
    <property type="match status" value="1"/>
</dbReference>
<dbReference type="Gene3D" id="1.25.40.120">
    <property type="entry name" value="Protein prenylyltransferase"/>
    <property type="match status" value="1"/>
</dbReference>
<proteinExistence type="inferred from homology"/>
<evidence type="ECO:0000256" key="4">
    <source>
        <dbReference type="ARBA" id="ARBA00022737"/>
    </source>
</evidence>
<keyword evidence="4" id="KW-0677">Repeat</keyword>
<name>A0A024TRH1_9STRA</name>
<keyword evidence="2" id="KW-0637">Prenyltransferase</keyword>
<reference evidence="5" key="1">
    <citation type="submission" date="2013-12" db="EMBL/GenBank/DDBJ databases">
        <title>The Genome Sequence of Aphanomyces invadans NJM9701.</title>
        <authorList>
            <consortium name="The Broad Institute Genomics Platform"/>
            <person name="Russ C."/>
            <person name="Tyler B."/>
            <person name="van West P."/>
            <person name="Dieguez-Uribeondo J."/>
            <person name="Young S.K."/>
            <person name="Zeng Q."/>
            <person name="Gargeya S."/>
            <person name="Fitzgerald M."/>
            <person name="Abouelleil A."/>
            <person name="Alvarado L."/>
            <person name="Chapman S.B."/>
            <person name="Gainer-Dewar J."/>
            <person name="Goldberg J."/>
            <person name="Griggs A."/>
            <person name="Gujja S."/>
            <person name="Hansen M."/>
            <person name="Howarth C."/>
            <person name="Imamovic A."/>
            <person name="Ireland A."/>
            <person name="Larimer J."/>
            <person name="McCowan C."/>
            <person name="Murphy C."/>
            <person name="Pearson M."/>
            <person name="Poon T.W."/>
            <person name="Priest M."/>
            <person name="Roberts A."/>
            <person name="Saif S."/>
            <person name="Shea T."/>
            <person name="Sykes S."/>
            <person name="Wortman J."/>
            <person name="Nusbaum C."/>
            <person name="Birren B."/>
        </authorList>
    </citation>
    <scope>NUCLEOTIDE SEQUENCE [LARGE SCALE GENOMIC DNA]</scope>
    <source>
        <strain evidence="5">NJM9701</strain>
    </source>
</reference>
<dbReference type="RefSeq" id="XP_008874891.1">
    <property type="nucleotide sequence ID" value="XM_008876669.1"/>
</dbReference>
<dbReference type="OrthoDB" id="1924260at2759"/>
<dbReference type="eggNOG" id="KOG0529">
    <property type="taxonomic scope" value="Eukaryota"/>
</dbReference>
<dbReference type="GeneID" id="20087372"/>
<evidence type="ECO:0000256" key="2">
    <source>
        <dbReference type="ARBA" id="ARBA00022602"/>
    </source>
</evidence>
<comment type="similarity">
    <text evidence="1">Belongs to the protein prenyltransferase subunit alpha family.</text>
</comment>
<evidence type="ECO:0000256" key="1">
    <source>
        <dbReference type="ARBA" id="ARBA00006734"/>
    </source>
</evidence>
<sequence length="375" mass="42837">MISAAGALPERDFVAEVTSLFTEDPDIDEIGIIHLDDDHDTFVLDEHKLGIAMSKIPAIHRQAKTSFFHANKFNDVDGILKASRCMLLVCADFYTAWNARKTLISQGIVTEEAEMKFSRLILTHHAKSIDTWAHRRWVLQRLVPRLEGDNLAPFLARELSLCAKLCEEFPRNYFAWSYRYCICTKLPLPLLLTEFHDTSRTWCQRHLSDSSAWNLRLLVLLLLLPRVAQPLAVVADELAAHSRLQTMYPDRDALWCHRRALLKIAASQLSIRSPAVWSTDTTLPNFEWTSATAVDAFIRREVQFSADVGTAGALRYALFGLDWILKREDRHTLPPRVTEWHAETCRRLSIADAIRAQFWLGRLTSDQRSAESTTP</sequence>
<dbReference type="STRING" id="157072.A0A024TRH1"/>
<evidence type="ECO:0000313" key="5">
    <source>
        <dbReference type="EMBL" id="ETV96628.1"/>
    </source>
</evidence>
<dbReference type="InterPro" id="IPR002088">
    <property type="entry name" value="Prenyl_trans_a"/>
</dbReference>
<dbReference type="PANTHER" id="PTHR11129">
    <property type="entry name" value="PROTEIN FARNESYLTRANSFERASE ALPHA SUBUNIT/RAB GERANYLGERANYL TRANSFERASE ALPHA SUBUNIT"/>
    <property type="match status" value="1"/>
</dbReference>
<gene>
    <name evidence="5" type="ORF">H310_10322</name>
</gene>
<dbReference type="GO" id="GO:0008318">
    <property type="term" value="F:protein prenyltransferase activity"/>
    <property type="evidence" value="ECO:0007669"/>
    <property type="project" value="InterPro"/>
</dbReference>
<accession>A0A024TRH1</accession>
<dbReference type="VEuPathDB" id="FungiDB:H310_10322"/>
<keyword evidence="3" id="KW-0808">Transferase</keyword>
<dbReference type="PROSITE" id="PS51147">
    <property type="entry name" value="PFTA"/>
    <property type="match status" value="1"/>
</dbReference>
<dbReference type="AlphaFoldDB" id="A0A024TRH1"/>
<dbReference type="Pfam" id="PF01239">
    <property type="entry name" value="PPTA"/>
    <property type="match status" value="2"/>
</dbReference>
<dbReference type="PANTHER" id="PTHR11129:SF3">
    <property type="entry name" value="PROTEIN PRENYLTRANSFERASE ALPHA SUBUNIT REPEAT-CONTAINING PROTEIN 1"/>
    <property type="match status" value="1"/>
</dbReference>
<dbReference type="GO" id="GO:0005737">
    <property type="term" value="C:cytoplasm"/>
    <property type="evidence" value="ECO:0007669"/>
    <property type="project" value="TreeGrafter"/>
</dbReference>
<evidence type="ECO:0000256" key="3">
    <source>
        <dbReference type="ARBA" id="ARBA00022679"/>
    </source>
</evidence>
<protein>
    <submittedName>
        <fullName evidence="5">Uncharacterized protein</fullName>
    </submittedName>
</protein>